<evidence type="ECO:0008006" key="5">
    <source>
        <dbReference type="Google" id="ProtNLM"/>
    </source>
</evidence>
<proteinExistence type="predicted"/>
<evidence type="ECO:0000313" key="4">
    <source>
        <dbReference type="Proteomes" id="UP000260494"/>
    </source>
</evidence>
<dbReference type="EMBL" id="MH598512">
    <property type="protein sequence ID" value="AXN58317.1"/>
    <property type="molecule type" value="Genomic_DNA"/>
</dbReference>
<keyword evidence="1" id="KW-0732">Signal</keyword>
<accession>A0A346FK12</accession>
<protein>
    <recommendedName>
        <fullName evidence="5">Lipoprotein</fullName>
    </recommendedName>
</protein>
<reference evidence="4" key="1">
    <citation type="submission" date="2018-07" db="EMBL/GenBank/DDBJ databases">
        <authorList>
            <person name="Himelright M."/>
            <person name="Eisemann E."/>
            <person name="Alder H."/>
            <person name="Craig M."/>
            <person name="Clem A."/>
            <person name="Temple L."/>
        </authorList>
    </citation>
    <scope>NUCLEOTIDE SEQUENCE [LARGE SCALE GENOMIC DNA]</scope>
</reference>
<organism evidence="3 4">
    <name type="scientific">Bacillus phage Wes44</name>
    <dbReference type="NCBI Taxonomy" id="2283012"/>
    <lineage>
        <taxon>Viruses</taxon>
        <taxon>Duplodnaviria</taxon>
        <taxon>Heunggongvirae</taxon>
        <taxon>Uroviricota</taxon>
        <taxon>Caudoviricetes</taxon>
        <taxon>Gutmannvirinae</taxon>
        <taxon>Carmenvirus</taxon>
        <taxon>Carmenvirus Wes44</taxon>
    </lineage>
</organism>
<dbReference type="InterPro" id="IPR037873">
    <property type="entry name" value="BamE-like"/>
</dbReference>
<feature type="region of interest" description="Disordered" evidence="2">
    <location>
        <begin position="26"/>
        <end position="68"/>
    </location>
</feature>
<dbReference type="Proteomes" id="UP000260494">
    <property type="component" value="Segment"/>
</dbReference>
<name>A0A346FK12_9CAUD</name>
<dbReference type="Gene3D" id="3.30.1450.10">
    <property type="match status" value="1"/>
</dbReference>
<feature type="compositionally biased region" description="Basic and acidic residues" evidence="2">
    <location>
        <begin position="56"/>
        <end position="67"/>
    </location>
</feature>
<dbReference type="PROSITE" id="PS51257">
    <property type="entry name" value="PROKAR_LIPOPROTEIN"/>
    <property type="match status" value="1"/>
</dbReference>
<sequence>MKKFIIVGAVTLGLAGVIGACTNTEEKPVQKVAEVPASTPAPKEEPKPAQPSPDRPTGDKGVTEENYNKIVQGDYTGAGGMGKTEVFDMLGNADTFTTSKVNNDTIESASWNTKDYKVMIMITFMNGKVSSKTITKL</sequence>
<evidence type="ECO:0000313" key="3">
    <source>
        <dbReference type="EMBL" id="AXN58317.1"/>
    </source>
</evidence>
<evidence type="ECO:0000256" key="2">
    <source>
        <dbReference type="SAM" id="MobiDB-lite"/>
    </source>
</evidence>
<keyword evidence="4" id="KW-1185">Reference proteome</keyword>
<gene>
    <name evidence="3" type="ORF">Wes44_8</name>
</gene>
<evidence type="ECO:0000256" key="1">
    <source>
        <dbReference type="ARBA" id="ARBA00022729"/>
    </source>
</evidence>